<dbReference type="PROSITE" id="PS51257">
    <property type="entry name" value="PROKAR_LIPOPROTEIN"/>
    <property type="match status" value="1"/>
</dbReference>
<keyword evidence="4" id="KW-1185">Reference proteome</keyword>
<name>Q7U4E1_PARMW</name>
<sequence length="510" mass="53787">MPCPFVRQLAAPAAAAAVLSLACAPLARAQVSSVSPFTAIQFTDVMPTDWAYQALQNLVEQHGCVAGYPDSRFQGQQSISRYEAAALLNACLDRITAMTDEVKELIHVFRRELAIIQGRVDGLEARLGDLEAPQFSTTTKLSGLATVVIGANHFSGSDDESVDQNNQGFGATTFNNDLHLILETSFSGKDLLTVTLRAGNFGGETPFGGGGASSLATLETSYEADGGANQVAIDKLFYSFPIGEDVTLTFGPQVGQEDMLAIWPSVYSSDPVLDVLSLNGAPAAYNKNLGAGAGVSWSPSSGLRLSANYVAANGTLSNSAEGGIGTDHAASAGTVQLGWEGEGWALAGIVSKVQNGHGLIAYATPFTQDQLSERGVTHAFGLGGSWQPADSGWIPSISAGWGMNNSESQQNDQVTTSHSWSLGLEWTDLWSDGHAAGMAVGQPVFATDSKGGDTPADGQFLWEWWVQLQMSDAISITPAVFYLWRPLGQNTPAGESFSQLGALVKTTFRF</sequence>
<accession>Q7U4E1</accession>
<dbReference type="GO" id="GO:0008643">
    <property type="term" value="P:carbohydrate transport"/>
    <property type="evidence" value="ECO:0007669"/>
    <property type="project" value="InterPro"/>
</dbReference>
<dbReference type="InterPro" id="IPR001119">
    <property type="entry name" value="SLH_dom"/>
</dbReference>
<dbReference type="Pfam" id="PF00395">
    <property type="entry name" value="SLH"/>
    <property type="match status" value="1"/>
</dbReference>
<dbReference type="PANTHER" id="PTHR43308">
    <property type="entry name" value="OUTER MEMBRANE PROTEIN ALPHA-RELATED"/>
    <property type="match status" value="1"/>
</dbReference>
<dbReference type="RefSeq" id="WP_011128984.1">
    <property type="nucleotide sequence ID" value="NC_005070.1"/>
</dbReference>
<dbReference type="Gene3D" id="2.40.160.10">
    <property type="entry name" value="Porin"/>
    <property type="match status" value="1"/>
</dbReference>
<dbReference type="InterPro" id="IPR007049">
    <property type="entry name" value="Carb-sel_porin_OprB"/>
</dbReference>
<dbReference type="EMBL" id="BX569694">
    <property type="protein sequence ID" value="CAE08643.1"/>
    <property type="molecule type" value="Genomic_DNA"/>
</dbReference>
<feature type="chain" id="PRO_5007232399" evidence="1">
    <location>
        <begin position="30"/>
        <end position="510"/>
    </location>
</feature>
<reference evidence="3 4" key="1">
    <citation type="journal article" date="2003" name="Nature">
        <title>The genome of a motile marine Synechococcus.</title>
        <authorList>
            <person name="Palenik B."/>
            <person name="Brahamsha B."/>
            <person name="Larimer F."/>
            <person name="Land M."/>
            <person name="Hauser L."/>
            <person name="Chain P."/>
            <person name="Lamerdin J."/>
            <person name="Regala W."/>
            <person name="Allen E.A."/>
            <person name="McCarren J."/>
            <person name="Paulsen I."/>
            <person name="Dufresne A."/>
            <person name="Partensky F."/>
            <person name="Webb E."/>
            <person name="Waterbury J."/>
        </authorList>
    </citation>
    <scope>NUCLEOTIDE SEQUENCE [LARGE SCALE GENOMIC DNA]</scope>
    <source>
        <strain evidence="3 4">WH8102</strain>
    </source>
</reference>
<comment type="similarity">
    <text evidence="1">Belongs to the OprB family.</text>
</comment>
<protein>
    <submittedName>
        <fullName evidence="3">Possible porin</fullName>
    </submittedName>
</protein>
<dbReference type="Proteomes" id="UP000001422">
    <property type="component" value="Chromosome"/>
</dbReference>
<gene>
    <name evidence="3" type="primary">som</name>
    <name evidence="3" type="ordered locus">SYNW2128</name>
</gene>
<feature type="domain" description="SLH" evidence="2">
    <location>
        <begin position="38"/>
        <end position="102"/>
    </location>
</feature>
<dbReference type="GO" id="GO:0016020">
    <property type="term" value="C:membrane"/>
    <property type="evidence" value="ECO:0007669"/>
    <property type="project" value="InterPro"/>
</dbReference>
<dbReference type="PANTHER" id="PTHR43308:SF1">
    <property type="entry name" value="OUTER MEMBRANE PROTEIN ALPHA"/>
    <property type="match status" value="1"/>
</dbReference>
<dbReference type="PROSITE" id="PS51272">
    <property type="entry name" value="SLH"/>
    <property type="match status" value="1"/>
</dbReference>
<evidence type="ECO:0000313" key="3">
    <source>
        <dbReference type="EMBL" id="CAE08643.1"/>
    </source>
</evidence>
<dbReference type="GO" id="GO:0015288">
    <property type="term" value="F:porin activity"/>
    <property type="evidence" value="ECO:0007669"/>
    <property type="project" value="InterPro"/>
</dbReference>
<dbReference type="AlphaFoldDB" id="Q7U4E1"/>
<dbReference type="HOGENOM" id="CLU_018575_0_0_3"/>
<dbReference type="eggNOG" id="COG3659">
    <property type="taxonomic scope" value="Bacteria"/>
</dbReference>
<evidence type="ECO:0000256" key="1">
    <source>
        <dbReference type="RuleBase" id="RU363072"/>
    </source>
</evidence>
<dbReference type="STRING" id="84588.SYNW2128"/>
<evidence type="ECO:0000259" key="2">
    <source>
        <dbReference type="PROSITE" id="PS51272"/>
    </source>
</evidence>
<dbReference type="SUPFAM" id="SSF56935">
    <property type="entry name" value="Porins"/>
    <property type="match status" value="1"/>
</dbReference>
<dbReference type="Pfam" id="PF04966">
    <property type="entry name" value="OprB"/>
    <property type="match status" value="1"/>
</dbReference>
<feature type="signal peptide" evidence="1">
    <location>
        <begin position="1"/>
        <end position="29"/>
    </location>
</feature>
<evidence type="ECO:0000313" key="4">
    <source>
        <dbReference type="Proteomes" id="UP000001422"/>
    </source>
</evidence>
<dbReference type="KEGG" id="syw:SYNW2128"/>
<keyword evidence="1" id="KW-0732">Signal</keyword>
<dbReference type="InterPro" id="IPR047684">
    <property type="entry name" value="Por_som-like"/>
</dbReference>
<dbReference type="InterPro" id="IPR051465">
    <property type="entry name" value="Cell_Envelope_Struct_Comp"/>
</dbReference>
<organism evidence="3 4">
    <name type="scientific">Parasynechococcus marenigrum (strain WH8102)</name>
    <dbReference type="NCBI Taxonomy" id="84588"/>
    <lineage>
        <taxon>Bacteria</taxon>
        <taxon>Bacillati</taxon>
        <taxon>Cyanobacteriota</taxon>
        <taxon>Cyanophyceae</taxon>
        <taxon>Synechococcales</taxon>
        <taxon>Prochlorococcaceae</taxon>
        <taxon>Parasynechococcus</taxon>
        <taxon>Parasynechococcus marenigrum</taxon>
    </lineage>
</organism>
<dbReference type="NCBIfam" id="NF033921">
    <property type="entry name" value="por_somb"/>
    <property type="match status" value="1"/>
</dbReference>
<dbReference type="InterPro" id="IPR023614">
    <property type="entry name" value="Porin_dom_sf"/>
</dbReference>
<proteinExistence type="inferred from homology"/>